<protein>
    <submittedName>
        <fullName evidence="2">D-alanyl-D-alanine carboxypeptidase</fullName>
        <ecNumber evidence="2">3.4.16.4</ecNumber>
    </submittedName>
</protein>
<name>A0A6J4PQF5_9CYAN</name>
<proteinExistence type="predicted"/>
<feature type="compositionally biased region" description="Pro residues" evidence="1">
    <location>
        <begin position="265"/>
        <end position="275"/>
    </location>
</feature>
<feature type="compositionally biased region" description="Low complexity" evidence="1">
    <location>
        <begin position="230"/>
        <end position="264"/>
    </location>
</feature>
<feature type="region of interest" description="Disordered" evidence="1">
    <location>
        <begin position="106"/>
        <end position="182"/>
    </location>
</feature>
<dbReference type="AlphaFoldDB" id="A0A6J4PQF5"/>
<keyword evidence="2" id="KW-0645">Protease</keyword>
<accession>A0A6J4PQF5</accession>
<feature type="compositionally biased region" description="Pro residues" evidence="1">
    <location>
        <begin position="215"/>
        <end position="229"/>
    </location>
</feature>
<feature type="region of interest" description="Disordered" evidence="1">
    <location>
        <begin position="207"/>
        <end position="302"/>
    </location>
</feature>
<sequence length="371" mass="39472">MSAECRSVNIICRLSTPPKKRALPMTQQNPRELLKHGDPNAIASSINRTLKPKGINADVTRDNGCLHINLESDKVPDQMVLVDFIRTGMTKLGLESIHTVKVYGRRTGDGEPAWEDEIDLMPEDPMPYGMESGMPDDSVGLDDVEPEGEDYYQDGEFDRDEEDEDEDEDEDEEEAPPPKKQFPKWVIPVGLLVPVAAIAGLFFTGNLPFGGSNPEPSPPEATSPSPKPSSPASGATAPSTAASPGISQAESPAPKAAPTAEAPASPAPTSPPPKAAPASEAPKAASPAPKAAAPKPDSWREAVNKAQRAAILAQTAQSQNEWIAVASEWQQAVKLVRAVPSTSPNYQKAQQKAAEYQANLIVANRRAAAAP</sequence>
<dbReference type="EC" id="3.4.16.4" evidence="2"/>
<dbReference type="GO" id="GO:0009002">
    <property type="term" value="F:serine-type D-Ala-D-Ala carboxypeptidase activity"/>
    <property type="evidence" value="ECO:0007669"/>
    <property type="project" value="UniProtKB-EC"/>
</dbReference>
<evidence type="ECO:0000313" key="2">
    <source>
        <dbReference type="EMBL" id="CAA9422571.1"/>
    </source>
</evidence>
<evidence type="ECO:0000256" key="1">
    <source>
        <dbReference type="SAM" id="MobiDB-lite"/>
    </source>
</evidence>
<organism evidence="2">
    <name type="scientific">uncultured Microcoleus sp</name>
    <dbReference type="NCBI Taxonomy" id="259945"/>
    <lineage>
        <taxon>Bacteria</taxon>
        <taxon>Bacillati</taxon>
        <taxon>Cyanobacteriota</taxon>
        <taxon>Cyanophyceae</taxon>
        <taxon>Oscillatoriophycideae</taxon>
        <taxon>Oscillatoriales</taxon>
        <taxon>Microcoleaceae</taxon>
        <taxon>Microcoleus</taxon>
        <taxon>environmental samples</taxon>
    </lineage>
</organism>
<gene>
    <name evidence="2" type="ORF">AVDCRST_MAG84-7266</name>
</gene>
<reference evidence="2" key="1">
    <citation type="submission" date="2020-02" db="EMBL/GenBank/DDBJ databases">
        <authorList>
            <person name="Meier V. D."/>
        </authorList>
    </citation>
    <scope>NUCLEOTIDE SEQUENCE</scope>
    <source>
        <strain evidence="2">AVDCRST_MAG84</strain>
    </source>
</reference>
<keyword evidence="2" id="KW-0121">Carboxypeptidase</keyword>
<feature type="compositionally biased region" description="Acidic residues" evidence="1">
    <location>
        <begin position="112"/>
        <end position="122"/>
    </location>
</feature>
<feature type="compositionally biased region" description="Acidic residues" evidence="1">
    <location>
        <begin position="139"/>
        <end position="175"/>
    </location>
</feature>
<keyword evidence="2" id="KW-0378">Hydrolase</keyword>
<feature type="compositionally biased region" description="Low complexity" evidence="1">
    <location>
        <begin position="276"/>
        <end position="296"/>
    </location>
</feature>
<dbReference type="EMBL" id="CADCTZ010001828">
    <property type="protein sequence ID" value="CAA9422571.1"/>
    <property type="molecule type" value="Genomic_DNA"/>
</dbReference>